<dbReference type="AlphaFoldDB" id="A0AAV7F4D8"/>
<dbReference type="Proteomes" id="UP000825729">
    <property type="component" value="Unassembled WGS sequence"/>
</dbReference>
<keyword evidence="2" id="KW-1185">Reference proteome</keyword>
<name>A0AAV7F4D8_ARIFI</name>
<accession>A0AAV7F4D8</accession>
<protein>
    <submittedName>
        <fullName evidence="1">Uncharacterized protein</fullName>
    </submittedName>
</protein>
<organism evidence="1 2">
    <name type="scientific">Aristolochia fimbriata</name>
    <name type="common">White veined hardy Dutchman's pipe vine</name>
    <dbReference type="NCBI Taxonomy" id="158543"/>
    <lineage>
        <taxon>Eukaryota</taxon>
        <taxon>Viridiplantae</taxon>
        <taxon>Streptophyta</taxon>
        <taxon>Embryophyta</taxon>
        <taxon>Tracheophyta</taxon>
        <taxon>Spermatophyta</taxon>
        <taxon>Magnoliopsida</taxon>
        <taxon>Magnoliidae</taxon>
        <taxon>Piperales</taxon>
        <taxon>Aristolochiaceae</taxon>
        <taxon>Aristolochia</taxon>
    </lineage>
</organism>
<comment type="caution">
    <text evidence="1">The sequence shown here is derived from an EMBL/GenBank/DDBJ whole genome shotgun (WGS) entry which is preliminary data.</text>
</comment>
<dbReference type="EMBL" id="JAINDJ010000002">
    <property type="protein sequence ID" value="KAG9455977.1"/>
    <property type="molecule type" value="Genomic_DNA"/>
</dbReference>
<reference evidence="1 2" key="1">
    <citation type="submission" date="2021-07" db="EMBL/GenBank/DDBJ databases">
        <title>The Aristolochia fimbriata genome: insights into angiosperm evolution, floral development and chemical biosynthesis.</title>
        <authorList>
            <person name="Jiao Y."/>
        </authorList>
    </citation>
    <scope>NUCLEOTIDE SEQUENCE [LARGE SCALE GENOMIC DNA]</scope>
    <source>
        <strain evidence="1">IBCAS-2021</strain>
        <tissue evidence="1">Leaf</tissue>
    </source>
</reference>
<proteinExistence type="predicted"/>
<gene>
    <name evidence="1" type="ORF">H6P81_000485</name>
</gene>
<evidence type="ECO:0000313" key="2">
    <source>
        <dbReference type="Proteomes" id="UP000825729"/>
    </source>
</evidence>
<evidence type="ECO:0000313" key="1">
    <source>
        <dbReference type="EMBL" id="KAG9455977.1"/>
    </source>
</evidence>
<sequence>MTELLSNFYKKKLEERRRRWDEILPRLLLATDFWKDIQWDPLKKTVSIGRFFPSSRQNSPNGQCKTPTVHCLSPAVAGGDTRAYYIVTAPERAPPLPFHGLCENIPSVNSGCSKTTRRLCTSVSPPIT</sequence>